<dbReference type="KEGG" id="spii:G7077_05250"/>
<dbReference type="Proteomes" id="UP000503222">
    <property type="component" value="Chromosome"/>
</dbReference>
<feature type="chain" id="PRO_5026344300" evidence="2">
    <location>
        <begin position="28"/>
        <end position="134"/>
    </location>
</feature>
<name>A0A6G7YNS9_9SPHN</name>
<protein>
    <submittedName>
        <fullName evidence="3">Uncharacterized protein</fullName>
    </submittedName>
</protein>
<reference evidence="3 4" key="1">
    <citation type="submission" date="2020-03" db="EMBL/GenBank/DDBJ databases">
        <title>Sphingomonas sp. nov., isolated from fish.</title>
        <authorList>
            <person name="Hyun D.-W."/>
            <person name="Bae J.-W."/>
        </authorList>
    </citation>
    <scope>NUCLEOTIDE SEQUENCE [LARGE SCALE GENOMIC DNA]</scope>
    <source>
        <strain evidence="3 4">HDW15B</strain>
    </source>
</reference>
<proteinExistence type="predicted"/>
<dbReference type="EMBL" id="CP049869">
    <property type="protein sequence ID" value="QIK78400.1"/>
    <property type="molecule type" value="Genomic_DNA"/>
</dbReference>
<gene>
    <name evidence="3" type="ORF">G7077_05250</name>
</gene>
<dbReference type="RefSeq" id="WP_166410794.1">
    <property type="nucleotide sequence ID" value="NZ_CP049869.1"/>
</dbReference>
<accession>A0A6G7YNS9</accession>
<evidence type="ECO:0000256" key="1">
    <source>
        <dbReference type="SAM" id="MobiDB-lite"/>
    </source>
</evidence>
<organism evidence="3 4">
    <name type="scientific">Sphingomonas piscis</name>
    <dbReference type="NCBI Taxonomy" id="2714943"/>
    <lineage>
        <taxon>Bacteria</taxon>
        <taxon>Pseudomonadati</taxon>
        <taxon>Pseudomonadota</taxon>
        <taxon>Alphaproteobacteria</taxon>
        <taxon>Sphingomonadales</taxon>
        <taxon>Sphingomonadaceae</taxon>
        <taxon>Sphingomonas</taxon>
    </lineage>
</organism>
<feature type="signal peptide" evidence="2">
    <location>
        <begin position="1"/>
        <end position="27"/>
    </location>
</feature>
<dbReference type="AlphaFoldDB" id="A0A6G7YNS9"/>
<keyword evidence="4" id="KW-1185">Reference proteome</keyword>
<evidence type="ECO:0000313" key="3">
    <source>
        <dbReference type="EMBL" id="QIK78400.1"/>
    </source>
</evidence>
<keyword evidence="2" id="KW-0732">Signal</keyword>
<evidence type="ECO:0000313" key="4">
    <source>
        <dbReference type="Proteomes" id="UP000503222"/>
    </source>
</evidence>
<sequence>MLKITTPLALAAIVLADAAAIQAPATAQTNSRGEIIVYGDDPCPRPEGEVIVCRRRPATERYRIPEAYRPTGDRQQTQGWVGQQQALRTVGATGTGSCSEVGPGGHTGCLLRDIQNNDAAREEADEADTAPTRR</sequence>
<evidence type="ECO:0000256" key="2">
    <source>
        <dbReference type="SAM" id="SignalP"/>
    </source>
</evidence>
<feature type="region of interest" description="Disordered" evidence="1">
    <location>
        <begin position="93"/>
        <end position="134"/>
    </location>
</feature>